<dbReference type="Proteomes" id="UP001348817">
    <property type="component" value="Chromosome"/>
</dbReference>
<sequence length="1574" mass="171365">MNNYFRFLFSTVVVFMSRACAGVLLLVIVLPAVSIAQGAGETLYWNGPASAGATWDDQSKWVYLDGSAAGRIPNENDVVVFRNDHQKNIRISGDYACKKIIVQMKNASQSYRVRLQVRNRDWLGDPGGHIVFEVKEGIEIENLPASGFDSNVVVVVLNESTFKTTDFTQDGQVILEELRLWDHVSVVELHPEENTILPKPRNRSSDTSNSFNGDYDNLRIFPVSPVTVALDGDIRIRKELKTNSNVNFTLSPNKMKLSQNWVSGGAEVTSGTVELSEGEVQELQNVAGLHDLTLTKIGESVNFTSETPVNGTLTTSGSQSITGVLDLKGNWTGGNVTISGGEVKLSGASNQSIQNVTSVPKLSLEKTGGSLSFSNVTVADELSGTGAFDWTGTLGLEGVWSGPTSIGSGTLKLSGSSNQNLTGLSTVPSLELAKTGGTLSLATLNVNTSLSTSGTAGWSGTLKLLGNWIGGSTTVSSSDIVFAGTSDQTTQSALTLNGVTVEKTAGKISIGADVTVLGTLTTDSNSNFDLGSNALELRSNWQGNSGTIESDGESGSVNFTQGVAQVISGKHVIPYVTLNKSDTINTLTLSDNFIVTKMLKLEKGKIVTNDKLRLYADENGYAIIPAITAPADVSLDGDIKVDRYIGQPGDSRSAGWMRFGATVSNMSFMDWANSFGIYMNPGSGVSSVKTFDEEKYGDYREGDNTSVYWIPQTNINGEILSGIGYAVYMYSSAIENGTISFTEKGTLPKGDISISTQYSASPYTYGYNLMSNPYPCPISWNELLNLQDNNGELWDNKAYVWDSQNSRYRFLVTNNGSGTNSLKITNYTNSGRLIDTDLNIAPGQAFFIFNNSGGSGTQHDFVFKESAKVKVHDRPLYRKAVDAPKPDGNFEGIAMTLEKGEQFSPIALDFSDESKSDFGLNEDIFQLGGQDVYLAARVKSTGRDGNLDKKVNARFSSQPFPEADTLINLSFSAKKSGKHKLLFNEARKFKNSRKIFLEDKYAEKTINLLKTDSYEFEVEEDHPESKATDRFSVRLGNKSVMNKVLVRGAKGLFGGQGRLVNVPVLVRDFKKMTDFELGLSWDISTLEFKKISKKISGNFTLDESKVQEGNLEFEWSSKKEKGMTLKENDTLMVIDFRIAKNSSGITDIHVTKAKGHGLALVSDEKSEAPVSFENLGLILKPIVLVKGKVSVVGGYSPETIDWKWSISGVGEGVVSGSGDFELEPLEGEVVRVEGEVKETSVRPSVLDLILARRHVLGVKYLSEPIDRFAADMDGNDIVSTKDIAQIRKDILGVEDPEDNRWMIFPESEISKIEDGHFSRVEENFEMTMGNIPVDLGFVALRKGVIPNGKSPRMSSGDVSLEIAETLIDEDGKLKVKLSFGSEAQLTGAQMAFSWKDANLEKVENDRGGSLNFEKFESNRLGIVWTEKEVGYNYGKAFVTLTFDGAQNQEELDLSIESGAMPSLVTDSNLSVLSLNTDLLSVSDPLPEKGVAVGPSPFEEQLKIRIWGHKGQTAKISLYDRSGKMVARREVVLDSESHTAILNAETVAKWPLSVGVYIYRIKIGGSEYNGKVMAK</sequence>
<name>A0AAU9CRP5_9BACT</name>
<dbReference type="EMBL" id="AP025314">
    <property type="protein sequence ID" value="BDD09114.1"/>
    <property type="molecule type" value="Genomic_DNA"/>
</dbReference>
<protein>
    <recommendedName>
        <fullName evidence="3">Por secretion system C-terminal sorting domain-containing protein</fullName>
    </recommendedName>
</protein>
<evidence type="ECO:0000313" key="1">
    <source>
        <dbReference type="EMBL" id="BDD09114.1"/>
    </source>
</evidence>
<organism evidence="1 2">
    <name type="scientific">Fulvitalea axinellae</name>
    <dbReference type="NCBI Taxonomy" id="1182444"/>
    <lineage>
        <taxon>Bacteria</taxon>
        <taxon>Pseudomonadati</taxon>
        <taxon>Bacteroidota</taxon>
        <taxon>Cytophagia</taxon>
        <taxon>Cytophagales</taxon>
        <taxon>Persicobacteraceae</taxon>
        <taxon>Fulvitalea</taxon>
    </lineage>
</organism>
<dbReference type="GO" id="GO:0030246">
    <property type="term" value="F:carbohydrate binding"/>
    <property type="evidence" value="ECO:0007669"/>
    <property type="project" value="InterPro"/>
</dbReference>
<dbReference type="SUPFAM" id="SSF49384">
    <property type="entry name" value="Carbohydrate-binding domain"/>
    <property type="match status" value="1"/>
</dbReference>
<keyword evidence="2" id="KW-1185">Reference proteome</keyword>
<accession>A0AAU9CRP5</accession>
<dbReference type="Gene3D" id="2.60.40.680">
    <property type="match status" value="1"/>
</dbReference>
<reference evidence="1 2" key="1">
    <citation type="submission" date="2021-12" db="EMBL/GenBank/DDBJ databases">
        <title>Genome sequencing of bacteria with rrn-lacking chromosome and rrn-plasmid.</title>
        <authorList>
            <person name="Anda M."/>
            <person name="Iwasaki W."/>
        </authorList>
    </citation>
    <scope>NUCLEOTIDE SEQUENCE [LARGE SCALE GENOMIC DNA]</scope>
    <source>
        <strain evidence="1 2">DSM 100852</strain>
    </source>
</reference>
<dbReference type="RefSeq" id="WP_338394330.1">
    <property type="nucleotide sequence ID" value="NZ_AP025314.1"/>
</dbReference>
<evidence type="ECO:0000313" key="2">
    <source>
        <dbReference type="Proteomes" id="UP001348817"/>
    </source>
</evidence>
<dbReference type="KEGG" id="fax:FUAX_15460"/>
<evidence type="ECO:0008006" key="3">
    <source>
        <dbReference type="Google" id="ProtNLM"/>
    </source>
</evidence>
<proteinExistence type="predicted"/>
<gene>
    <name evidence="1" type="ORF">FUAX_15460</name>
</gene>
<dbReference type="InterPro" id="IPR008965">
    <property type="entry name" value="CBM2/CBM3_carb-bd_dom_sf"/>
</dbReference>